<evidence type="ECO:0000256" key="9">
    <source>
        <dbReference type="ARBA" id="ARBA00022843"/>
    </source>
</evidence>
<feature type="domain" description="Protein kinase" evidence="12">
    <location>
        <begin position="1"/>
        <end position="186"/>
    </location>
</feature>
<dbReference type="Pfam" id="PF00069">
    <property type="entry name" value="Pkinase"/>
    <property type="match status" value="1"/>
</dbReference>
<keyword evidence="5" id="KW-0547">Nucleotide-binding</keyword>
<evidence type="ECO:0000256" key="5">
    <source>
        <dbReference type="ARBA" id="ARBA00022741"/>
    </source>
</evidence>
<evidence type="ECO:0000256" key="10">
    <source>
        <dbReference type="ARBA" id="ARBA00022871"/>
    </source>
</evidence>
<gene>
    <name evidence="13" type="ORF">KP79_PYT05152</name>
</gene>
<keyword evidence="3" id="KW-0597">Phosphoprotein</keyword>
<dbReference type="GO" id="GO:0000287">
    <property type="term" value="F:magnesium ion binding"/>
    <property type="evidence" value="ECO:0007669"/>
    <property type="project" value="UniProtKB-ARBA"/>
</dbReference>
<keyword evidence="11" id="KW-1133">Transmembrane helix</keyword>
<protein>
    <submittedName>
        <fullName evidence="13">Testis-specific serine/threonine-protein kinase 2</fullName>
    </submittedName>
</protein>
<evidence type="ECO:0000256" key="4">
    <source>
        <dbReference type="ARBA" id="ARBA00022723"/>
    </source>
</evidence>
<dbReference type="AlphaFoldDB" id="A0A210Q127"/>
<dbReference type="InterPro" id="IPR008271">
    <property type="entry name" value="Ser/Thr_kinase_AS"/>
</dbReference>
<dbReference type="PROSITE" id="PS50011">
    <property type="entry name" value="PROTEIN_KINASE_DOM"/>
    <property type="match status" value="1"/>
</dbReference>
<evidence type="ECO:0000256" key="8">
    <source>
        <dbReference type="ARBA" id="ARBA00022842"/>
    </source>
</evidence>
<dbReference type="EMBL" id="NEDP02005273">
    <property type="protein sequence ID" value="OWF42450.1"/>
    <property type="molecule type" value="Genomic_DNA"/>
</dbReference>
<dbReference type="STRING" id="6573.A0A210Q127"/>
<dbReference type="GO" id="GO:0000226">
    <property type="term" value="P:microtubule cytoskeleton organization"/>
    <property type="evidence" value="ECO:0007669"/>
    <property type="project" value="TreeGrafter"/>
</dbReference>
<evidence type="ECO:0000256" key="3">
    <source>
        <dbReference type="ARBA" id="ARBA00022553"/>
    </source>
</evidence>
<organism evidence="13 14">
    <name type="scientific">Mizuhopecten yessoensis</name>
    <name type="common">Japanese scallop</name>
    <name type="synonym">Patinopecten yessoensis</name>
    <dbReference type="NCBI Taxonomy" id="6573"/>
    <lineage>
        <taxon>Eukaryota</taxon>
        <taxon>Metazoa</taxon>
        <taxon>Spiralia</taxon>
        <taxon>Lophotrochozoa</taxon>
        <taxon>Mollusca</taxon>
        <taxon>Bivalvia</taxon>
        <taxon>Autobranchia</taxon>
        <taxon>Pteriomorphia</taxon>
        <taxon>Pectinida</taxon>
        <taxon>Pectinoidea</taxon>
        <taxon>Pectinidae</taxon>
        <taxon>Mizuhopecten</taxon>
    </lineage>
</organism>
<proteinExistence type="predicted"/>
<dbReference type="GO" id="GO:0005524">
    <property type="term" value="F:ATP binding"/>
    <property type="evidence" value="ECO:0007669"/>
    <property type="project" value="UniProtKB-KW"/>
</dbReference>
<keyword evidence="8" id="KW-0460">Magnesium</keyword>
<evidence type="ECO:0000256" key="2">
    <source>
        <dbReference type="ARBA" id="ARBA00022473"/>
    </source>
</evidence>
<name>A0A210Q127_MIZYE</name>
<keyword evidence="4" id="KW-0479">Metal-binding</keyword>
<comment type="cofactor">
    <cofactor evidence="1">
        <name>Mg(2+)</name>
        <dbReference type="ChEBI" id="CHEBI:18420"/>
    </cofactor>
</comment>
<dbReference type="PANTHER" id="PTHR24346:SF102">
    <property type="entry name" value="TESTIS-SPECIFIC SERINE_THREONINE-PROTEIN KINASE 1"/>
    <property type="match status" value="1"/>
</dbReference>
<evidence type="ECO:0000313" key="14">
    <source>
        <dbReference type="Proteomes" id="UP000242188"/>
    </source>
</evidence>
<dbReference type="GO" id="GO:0050321">
    <property type="term" value="F:tau-protein kinase activity"/>
    <property type="evidence" value="ECO:0007669"/>
    <property type="project" value="TreeGrafter"/>
</dbReference>
<evidence type="ECO:0000256" key="7">
    <source>
        <dbReference type="ARBA" id="ARBA00022840"/>
    </source>
</evidence>
<dbReference type="PROSITE" id="PS00108">
    <property type="entry name" value="PROTEIN_KINASE_ST"/>
    <property type="match status" value="1"/>
</dbReference>
<evidence type="ECO:0000256" key="6">
    <source>
        <dbReference type="ARBA" id="ARBA00022782"/>
    </source>
</evidence>
<keyword evidence="13" id="KW-0808">Transferase</keyword>
<accession>A0A210Q127</accession>
<dbReference type="InterPro" id="IPR000719">
    <property type="entry name" value="Prot_kinase_dom"/>
</dbReference>
<evidence type="ECO:0000313" key="13">
    <source>
        <dbReference type="EMBL" id="OWF42450.1"/>
    </source>
</evidence>
<dbReference type="InterPro" id="IPR011009">
    <property type="entry name" value="Kinase-like_dom_sf"/>
</dbReference>
<sequence>MIMDYAVRGDLLTLIRQNGSMSDMEARQTFSGIAQGIKYLHDNDISHRDIKCENIFLMKDKTPVIGDFGFAKRVRLVNGKPCPSTSYCGSMAYASPQLLFNQPYDPKMNDIWSLGCVLFIMICATMPYDDMRLGLMRRKRVFEKVMFPVRVVDRLHPDCKDLIYKMLEAETDQRFIIEGVLAHHWLKEVT</sequence>
<evidence type="ECO:0000256" key="11">
    <source>
        <dbReference type="SAM" id="Phobius"/>
    </source>
</evidence>
<evidence type="ECO:0000259" key="12">
    <source>
        <dbReference type="PROSITE" id="PS50011"/>
    </source>
</evidence>
<dbReference type="Gene3D" id="1.10.510.10">
    <property type="entry name" value="Transferase(Phosphotransferase) domain 1"/>
    <property type="match status" value="1"/>
</dbReference>
<dbReference type="GO" id="GO:0005737">
    <property type="term" value="C:cytoplasm"/>
    <property type="evidence" value="ECO:0007669"/>
    <property type="project" value="TreeGrafter"/>
</dbReference>
<keyword evidence="2" id="KW-0217">Developmental protein</keyword>
<keyword evidence="7" id="KW-0067">ATP-binding</keyword>
<dbReference type="PANTHER" id="PTHR24346">
    <property type="entry name" value="MAP/MICROTUBULE AFFINITY-REGULATING KINASE"/>
    <property type="match status" value="1"/>
</dbReference>
<keyword evidence="14" id="KW-1185">Reference proteome</keyword>
<dbReference type="OrthoDB" id="541276at2759"/>
<comment type="caution">
    <text evidence="13">The sequence shown here is derived from an EMBL/GenBank/DDBJ whole genome shotgun (WGS) entry which is preliminary data.</text>
</comment>
<keyword evidence="6" id="KW-0221">Differentiation</keyword>
<keyword evidence="11" id="KW-0472">Membrane</keyword>
<feature type="transmembrane region" description="Helical" evidence="11">
    <location>
        <begin position="111"/>
        <end position="128"/>
    </location>
</feature>
<dbReference type="GO" id="GO:0007283">
    <property type="term" value="P:spermatogenesis"/>
    <property type="evidence" value="ECO:0007669"/>
    <property type="project" value="UniProtKB-KW"/>
</dbReference>
<dbReference type="SUPFAM" id="SSF56112">
    <property type="entry name" value="Protein kinase-like (PK-like)"/>
    <property type="match status" value="1"/>
</dbReference>
<dbReference type="Proteomes" id="UP000242188">
    <property type="component" value="Unassembled WGS sequence"/>
</dbReference>
<evidence type="ECO:0000256" key="1">
    <source>
        <dbReference type="ARBA" id="ARBA00001946"/>
    </source>
</evidence>
<dbReference type="SMART" id="SM00220">
    <property type="entry name" value="S_TKc"/>
    <property type="match status" value="1"/>
</dbReference>
<keyword evidence="10" id="KW-0744">Spermatogenesis</keyword>
<keyword evidence="9" id="KW-0832">Ubl conjugation</keyword>
<keyword evidence="13" id="KW-0418">Kinase</keyword>
<keyword evidence="11" id="KW-0812">Transmembrane</keyword>
<reference evidence="13 14" key="1">
    <citation type="journal article" date="2017" name="Nat. Ecol. Evol.">
        <title>Scallop genome provides insights into evolution of bilaterian karyotype and development.</title>
        <authorList>
            <person name="Wang S."/>
            <person name="Zhang J."/>
            <person name="Jiao W."/>
            <person name="Li J."/>
            <person name="Xun X."/>
            <person name="Sun Y."/>
            <person name="Guo X."/>
            <person name="Huan P."/>
            <person name="Dong B."/>
            <person name="Zhang L."/>
            <person name="Hu X."/>
            <person name="Sun X."/>
            <person name="Wang J."/>
            <person name="Zhao C."/>
            <person name="Wang Y."/>
            <person name="Wang D."/>
            <person name="Huang X."/>
            <person name="Wang R."/>
            <person name="Lv J."/>
            <person name="Li Y."/>
            <person name="Zhang Z."/>
            <person name="Liu B."/>
            <person name="Lu W."/>
            <person name="Hui Y."/>
            <person name="Liang J."/>
            <person name="Zhou Z."/>
            <person name="Hou R."/>
            <person name="Li X."/>
            <person name="Liu Y."/>
            <person name="Li H."/>
            <person name="Ning X."/>
            <person name="Lin Y."/>
            <person name="Zhao L."/>
            <person name="Xing Q."/>
            <person name="Dou J."/>
            <person name="Li Y."/>
            <person name="Mao J."/>
            <person name="Guo H."/>
            <person name="Dou H."/>
            <person name="Li T."/>
            <person name="Mu C."/>
            <person name="Jiang W."/>
            <person name="Fu Q."/>
            <person name="Fu X."/>
            <person name="Miao Y."/>
            <person name="Liu J."/>
            <person name="Yu Q."/>
            <person name="Li R."/>
            <person name="Liao H."/>
            <person name="Li X."/>
            <person name="Kong Y."/>
            <person name="Jiang Z."/>
            <person name="Chourrout D."/>
            <person name="Li R."/>
            <person name="Bao Z."/>
        </authorList>
    </citation>
    <scope>NUCLEOTIDE SEQUENCE [LARGE SCALE GENOMIC DNA]</scope>
    <source>
        <strain evidence="13 14">PY_sf001</strain>
    </source>
</reference>
<dbReference type="GO" id="GO:0035556">
    <property type="term" value="P:intracellular signal transduction"/>
    <property type="evidence" value="ECO:0007669"/>
    <property type="project" value="TreeGrafter"/>
</dbReference>
<dbReference type="GO" id="GO:0030154">
    <property type="term" value="P:cell differentiation"/>
    <property type="evidence" value="ECO:0007669"/>
    <property type="project" value="UniProtKB-KW"/>
</dbReference>